<comment type="caution">
    <text evidence="3">The sequence shown here is derived from an EMBL/GenBank/DDBJ whole genome shotgun (WGS) entry which is preliminary data.</text>
</comment>
<evidence type="ECO:0000256" key="2">
    <source>
        <dbReference type="SAM" id="SignalP"/>
    </source>
</evidence>
<feature type="compositionally biased region" description="Basic and acidic residues" evidence="1">
    <location>
        <begin position="31"/>
        <end position="45"/>
    </location>
</feature>
<evidence type="ECO:0000313" key="3">
    <source>
        <dbReference type="EMBL" id="MFF3343627.1"/>
    </source>
</evidence>
<keyword evidence="4" id="KW-1185">Reference proteome</keyword>
<name>A0ABW6RQ00_9ACTN</name>
<dbReference type="Proteomes" id="UP001601976">
    <property type="component" value="Unassembled WGS sequence"/>
</dbReference>
<gene>
    <name evidence="3" type="ORF">ACFYWW_33920</name>
</gene>
<protein>
    <recommendedName>
        <fullName evidence="5">Secreted protein</fullName>
    </recommendedName>
</protein>
<evidence type="ECO:0000256" key="1">
    <source>
        <dbReference type="SAM" id="MobiDB-lite"/>
    </source>
</evidence>
<dbReference type="RefSeq" id="WP_387899497.1">
    <property type="nucleotide sequence ID" value="NZ_JBIAPK010000017.1"/>
</dbReference>
<accession>A0ABW6RQ00</accession>
<keyword evidence="2" id="KW-0732">Signal</keyword>
<sequence>MHHLVRRAAVALLLSASAVAGATGTALADDADGHHESKPKIDCSKNRQGTAALLSPHIGNPGTDNSAAECAAFDNAKHAAYNNQQGILNDAL</sequence>
<reference evidence="3 4" key="1">
    <citation type="submission" date="2024-10" db="EMBL/GenBank/DDBJ databases">
        <title>The Natural Products Discovery Center: Release of the First 8490 Sequenced Strains for Exploring Actinobacteria Biosynthetic Diversity.</title>
        <authorList>
            <person name="Kalkreuter E."/>
            <person name="Kautsar S.A."/>
            <person name="Yang D."/>
            <person name="Bader C.D."/>
            <person name="Teijaro C.N."/>
            <person name="Fluegel L."/>
            <person name="Davis C.M."/>
            <person name="Simpson J.R."/>
            <person name="Lauterbach L."/>
            <person name="Steele A.D."/>
            <person name="Gui C."/>
            <person name="Meng S."/>
            <person name="Li G."/>
            <person name="Viehrig K."/>
            <person name="Ye F."/>
            <person name="Su P."/>
            <person name="Kiefer A.F."/>
            <person name="Nichols A."/>
            <person name="Cepeda A.J."/>
            <person name="Yan W."/>
            <person name="Fan B."/>
            <person name="Jiang Y."/>
            <person name="Adhikari A."/>
            <person name="Zheng C.-J."/>
            <person name="Schuster L."/>
            <person name="Cowan T.M."/>
            <person name="Smanski M.J."/>
            <person name="Chevrette M.G."/>
            <person name="De Carvalho L.P.S."/>
            <person name="Shen B."/>
        </authorList>
    </citation>
    <scope>NUCLEOTIDE SEQUENCE [LARGE SCALE GENOMIC DNA]</scope>
    <source>
        <strain evidence="3 4">NPDC003029</strain>
    </source>
</reference>
<evidence type="ECO:0008006" key="5">
    <source>
        <dbReference type="Google" id="ProtNLM"/>
    </source>
</evidence>
<feature type="region of interest" description="Disordered" evidence="1">
    <location>
        <begin position="28"/>
        <end position="47"/>
    </location>
</feature>
<feature type="chain" id="PRO_5045380437" description="Secreted protein" evidence="2">
    <location>
        <begin position="23"/>
        <end position="92"/>
    </location>
</feature>
<feature type="signal peptide" evidence="2">
    <location>
        <begin position="1"/>
        <end position="22"/>
    </location>
</feature>
<evidence type="ECO:0000313" key="4">
    <source>
        <dbReference type="Proteomes" id="UP001601976"/>
    </source>
</evidence>
<dbReference type="EMBL" id="JBIAPK010000017">
    <property type="protein sequence ID" value="MFF3343627.1"/>
    <property type="molecule type" value="Genomic_DNA"/>
</dbReference>
<proteinExistence type="predicted"/>
<organism evidence="3 4">
    <name type="scientific">Streptomyces flavidovirens</name>
    <dbReference type="NCBI Taxonomy" id="67298"/>
    <lineage>
        <taxon>Bacteria</taxon>
        <taxon>Bacillati</taxon>
        <taxon>Actinomycetota</taxon>
        <taxon>Actinomycetes</taxon>
        <taxon>Kitasatosporales</taxon>
        <taxon>Streptomycetaceae</taxon>
        <taxon>Streptomyces</taxon>
    </lineage>
</organism>